<reference evidence="1 2" key="2">
    <citation type="submission" date="2018-11" db="EMBL/GenBank/DDBJ databases">
        <authorList>
            <consortium name="Pathogen Informatics"/>
        </authorList>
    </citation>
    <scope>NUCLEOTIDE SEQUENCE [LARGE SCALE GENOMIC DNA]</scope>
</reference>
<protein>
    <submittedName>
        <fullName evidence="3">Transposase</fullName>
    </submittedName>
</protein>
<dbReference type="AlphaFoldDB" id="A0A0R3QW39"/>
<reference evidence="3" key="1">
    <citation type="submission" date="2017-02" db="UniProtKB">
        <authorList>
            <consortium name="WormBaseParasite"/>
        </authorList>
    </citation>
    <scope>IDENTIFICATION</scope>
</reference>
<evidence type="ECO:0000313" key="2">
    <source>
        <dbReference type="Proteomes" id="UP000280834"/>
    </source>
</evidence>
<evidence type="ECO:0000313" key="3">
    <source>
        <dbReference type="WBParaSite" id="BTMF_0001194701-mRNA-1"/>
    </source>
</evidence>
<dbReference type="WBParaSite" id="BTMF_0001194701-mRNA-1">
    <property type="protein sequence ID" value="BTMF_0001194701-mRNA-1"/>
    <property type="gene ID" value="BTMF_0001194701"/>
</dbReference>
<proteinExistence type="predicted"/>
<dbReference type="Proteomes" id="UP000280834">
    <property type="component" value="Unassembled WGS sequence"/>
</dbReference>
<accession>A0A0R3QW39</accession>
<keyword evidence="2" id="KW-1185">Reference proteome</keyword>
<evidence type="ECO:0000313" key="1">
    <source>
        <dbReference type="EMBL" id="VDO33845.1"/>
    </source>
</evidence>
<gene>
    <name evidence="1" type="ORF">BTMF_LOCUS9975</name>
</gene>
<organism evidence="3">
    <name type="scientific">Brugia timori</name>
    <dbReference type="NCBI Taxonomy" id="42155"/>
    <lineage>
        <taxon>Eukaryota</taxon>
        <taxon>Metazoa</taxon>
        <taxon>Ecdysozoa</taxon>
        <taxon>Nematoda</taxon>
        <taxon>Chromadorea</taxon>
        <taxon>Rhabditida</taxon>
        <taxon>Spirurina</taxon>
        <taxon>Spiruromorpha</taxon>
        <taxon>Filarioidea</taxon>
        <taxon>Onchocercidae</taxon>
        <taxon>Brugia</taxon>
    </lineage>
</organism>
<name>A0A0R3QW39_9BILA</name>
<dbReference type="EMBL" id="UZAG01017272">
    <property type="protein sequence ID" value="VDO33845.1"/>
    <property type="molecule type" value="Genomic_DNA"/>
</dbReference>
<sequence length="37" mass="4502">MTVMMQKQHNTFKVMHQNTQNLIISASYEYNHKLVRH</sequence>